<feature type="domain" description="Peptidase M16 N-terminal" evidence="3">
    <location>
        <begin position="70"/>
        <end position="204"/>
    </location>
</feature>
<accession>A0A1I1R3A4</accession>
<evidence type="ECO:0000256" key="1">
    <source>
        <dbReference type="ARBA" id="ARBA00007261"/>
    </source>
</evidence>
<evidence type="ECO:0000256" key="2">
    <source>
        <dbReference type="SAM" id="SignalP"/>
    </source>
</evidence>
<dbReference type="InterPro" id="IPR011765">
    <property type="entry name" value="Pept_M16_N"/>
</dbReference>
<dbReference type="GO" id="GO:0046872">
    <property type="term" value="F:metal ion binding"/>
    <property type="evidence" value="ECO:0007669"/>
    <property type="project" value="InterPro"/>
</dbReference>
<dbReference type="Pfam" id="PF00675">
    <property type="entry name" value="Peptidase_M16"/>
    <property type="match status" value="2"/>
</dbReference>
<dbReference type="Proteomes" id="UP000198639">
    <property type="component" value="Unassembled WGS sequence"/>
</dbReference>
<reference evidence="6" key="1">
    <citation type="submission" date="2016-10" db="EMBL/GenBank/DDBJ databases">
        <authorList>
            <person name="Varghese N."/>
            <person name="Submissions S."/>
        </authorList>
    </citation>
    <scope>NUCLEOTIDE SEQUENCE [LARGE SCALE GENOMIC DNA]</scope>
    <source>
        <strain evidence="6">CGMCC 1.12041</strain>
    </source>
</reference>
<dbReference type="AlphaFoldDB" id="A0A1I1R3A4"/>
<protein>
    <submittedName>
        <fullName evidence="5">Zinc protease</fullName>
    </submittedName>
</protein>
<dbReference type="RefSeq" id="WP_091875640.1">
    <property type="nucleotide sequence ID" value="NZ_FOLD01000020.1"/>
</dbReference>
<dbReference type="PANTHER" id="PTHR11851:SF49">
    <property type="entry name" value="MITOCHONDRIAL-PROCESSING PEPTIDASE SUBUNIT ALPHA"/>
    <property type="match status" value="1"/>
</dbReference>
<evidence type="ECO:0000313" key="5">
    <source>
        <dbReference type="EMBL" id="SFD26628.1"/>
    </source>
</evidence>
<dbReference type="GO" id="GO:0008233">
    <property type="term" value="F:peptidase activity"/>
    <property type="evidence" value="ECO:0007669"/>
    <property type="project" value="UniProtKB-KW"/>
</dbReference>
<dbReference type="Pfam" id="PF05193">
    <property type="entry name" value="Peptidase_M16_C"/>
    <property type="match status" value="2"/>
</dbReference>
<dbReference type="EMBL" id="FOLD01000020">
    <property type="protein sequence ID" value="SFD26628.1"/>
    <property type="molecule type" value="Genomic_DNA"/>
</dbReference>
<dbReference type="InterPro" id="IPR011249">
    <property type="entry name" value="Metalloenz_LuxS/M16"/>
</dbReference>
<dbReference type="InterPro" id="IPR050361">
    <property type="entry name" value="MPP/UQCRC_Complex"/>
</dbReference>
<name>A0A1I1R3A4_9BURK</name>
<feature type="domain" description="Peptidase M16 N-terminal" evidence="3">
    <location>
        <begin position="494"/>
        <end position="634"/>
    </location>
</feature>
<dbReference type="GO" id="GO:0006508">
    <property type="term" value="P:proteolysis"/>
    <property type="evidence" value="ECO:0007669"/>
    <property type="project" value="UniProtKB-KW"/>
</dbReference>
<dbReference type="OrthoDB" id="9811314at2"/>
<feature type="chain" id="PRO_5011669839" evidence="2">
    <location>
        <begin position="29"/>
        <end position="957"/>
    </location>
</feature>
<proteinExistence type="inferred from homology"/>
<keyword evidence="2" id="KW-0732">Signal</keyword>
<feature type="signal peptide" evidence="2">
    <location>
        <begin position="1"/>
        <end position="28"/>
    </location>
</feature>
<evidence type="ECO:0000313" key="6">
    <source>
        <dbReference type="Proteomes" id="UP000198639"/>
    </source>
</evidence>
<keyword evidence="5" id="KW-0645">Protease</keyword>
<dbReference type="InterPro" id="IPR007863">
    <property type="entry name" value="Peptidase_M16_C"/>
</dbReference>
<dbReference type="SUPFAM" id="SSF63411">
    <property type="entry name" value="LuxS/MPP-like metallohydrolase"/>
    <property type="match status" value="4"/>
</dbReference>
<evidence type="ECO:0000259" key="4">
    <source>
        <dbReference type="Pfam" id="PF05193"/>
    </source>
</evidence>
<feature type="domain" description="Peptidase M16 C-terminal" evidence="4">
    <location>
        <begin position="640"/>
        <end position="831"/>
    </location>
</feature>
<organism evidence="5 6">
    <name type="scientific">Massilia yuzhufengensis</name>
    <dbReference type="NCBI Taxonomy" id="1164594"/>
    <lineage>
        <taxon>Bacteria</taxon>
        <taxon>Pseudomonadati</taxon>
        <taxon>Pseudomonadota</taxon>
        <taxon>Betaproteobacteria</taxon>
        <taxon>Burkholderiales</taxon>
        <taxon>Oxalobacteraceae</taxon>
        <taxon>Telluria group</taxon>
        <taxon>Massilia</taxon>
    </lineage>
</organism>
<keyword evidence="6" id="KW-1185">Reference proteome</keyword>
<feature type="domain" description="Peptidase M16 C-terminal" evidence="4">
    <location>
        <begin position="223"/>
        <end position="392"/>
    </location>
</feature>
<dbReference type="Gene3D" id="3.30.830.10">
    <property type="entry name" value="Metalloenzyme, LuxS/M16 peptidase-like"/>
    <property type="match status" value="4"/>
</dbReference>
<gene>
    <name evidence="5" type="ORF">SAMN05216204_12070</name>
</gene>
<sequence length="957" mass="106164">MLKLNLSRTTLATVISAALLAFASPSFAAPAPKAAATASAADVLPFKATEKTLPNGLKVIVVPTGFPNLVSVHIPVQTGSRNEVEPGKSGFAHFFEHMMFRGTPTYPPEKYQQIITKAGARQNAYTSDDLTNYYTTFAKEDLETVLKVEADRFQHLSYPVEAFKTESRAVLGEYNKNSANPMQKLFETQREAAFTTHTYRHTTMGFLKDIEDMPNQYEYSKVFFERWYRPERTTVIIAGDVEPAKAVAMVEKYWGSWKRGSFKSNVPVEPAAKGAQYRHVPWPTPTLPLVTVAFRAPAFSETQKDQAALNMLLSLSFGRTSPLYKRLVQDEQKVDQLFDFTPNRVDPTLATIGARVKKPADAVYVRDAILETVAKLRDEPVSAAALADAKSANKYGLIRSLDNTEAIASTLASYVHFDRSYHTLNRYYRVVDSLTPADLQAAALKYLVDDAMVVTTLSHEALPADIKTLPAMASFAPKAADAKFDVLVQKSALPQIRFKLLFSAGSAHDPKGKEGLAALTAAMVSAAGSRERKIDEVTKALFPLAGSFSEQTDKEMTTFTGSTHRDNWDQYMAIAMPLLVEPGLREEDFRRLKDAQKNALVLDLKDNNEEEFGKERLQANVFAGTPYGHPVLGTLKGIESITLDDVKNFYRQAYTQGAVRVGMSGDVSDKMVASLKTALARLPATGNLAATPAIRGRMPNGLEVEIVEKNTRATAISFGLPLEVTRSHPDFPALWMAKTWLGEHRASSARLYQRIREERGMNYGDYAYIEAFPRGMFQFFPNPNLGRKAQLFEVWIRPVAPQNGHFALRAALFELDQLVANGLSQQDFETTRGYLMKNVFVMTATQDQQLGYALDAQWYKTPEFTRMMREGLAKLTVADVNAAIKKHLSSKNLSVVIITKDAAGLKEKLVMDAFSPISYDAKKPQWLLDEDQQIGAMKLGIKAEAVRITPAVQAFAE</sequence>
<comment type="similarity">
    <text evidence="1">Belongs to the peptidase M16 family.</text>
</comment>
<evidence type="ECO:0000259" key="3">
    <source>
        <dbReference type="Pfam" id="PF00675"/>
    </source>
</evidence>
<dbReference type="STRING" id="1164594.SAMN05216204_12070"/>
<dbReference type="PANTHER" id="PTHR11851">
    <property type="entry name" value="METALLOPROTEASE"/>
    <property type="match status" value="1"/>
</dbReference>
<keyword evidence="5" id="KW-0378">Hydrolase</keyword>